<feature type="transmembrane region" description="Helical" evidence="1">
    <location>
        <begin position="85"/>
        <end position="110"/>
    </location>
</feature>
<evidence type="ECO:0000313" key="2">
    <source>
        <dbReference type="EMBL" id="NRT19477.1"/>
    </source>
</evidence>
<keyword evidence="1" id="KW-0812">Transmembrane</keyword>
<dbReference type="Proteomes" id="UP000779507">
    <property type="component" value="Unassembled WGS sequence"/>
</dbReference>
<name>A0ABX2FRA7_9BACT</name>
<dbReference type="EMBL" id="JABSNP010000009">
    <property type="protein sequence ID" value="NRT19477.1"/>
    <property type="molecule type" value="Genomic_DNA"/>
</dbReference>
<proteinExistence type="predicted"/>
<dbReference type="RefSeq" id="WP_173810198.1">
    <property type="nucleotide sequence ID" value="NZ_JABSNP010000009.1"/>
</dbReference>
<sequence length="165" mass="18710">MWLLPSVQARFNSPLSKTELLQRIQANTTNRIFEWTDKPFRGQIADSSFELHRIRWFNNVSNRPRITGTVEPLLNGEGSELKLRIWLYPVGFWFGAFIVLLISLVAMLIVVEPVRSSSMSPLAIFIPFGILGFGLASVLGPFWVEVKSLRLLLTKLLLLTEITPA</sequence>
<keyword evidence="3" id="KW-1185">Reference proteome</keyword>
<keyword evidence="1" id="KW-0472">Membrane</keyword>
<organism evidence="2 3">
    <name type="scientific">Hymenobacter caeli</name>
    <dbReference type="NCBI Taxonomy" id="2735894"/>
    <lineage>
        <taxon>Bacteria</taxon>
        <taxon>Pseudomonadati</taxon>
        <taxon>Bacteroidota</taxon>
        <taxon>Cytophagia</taxon>
        <taxon>Cytophagales</taxon>
        <taxon>Hymenobacteraceae</taxon>
        <taxon>Hymenobacter</taxon>
    </lineage>
</organism>
<evidence type="ECO:0000313" key="3">
    <source>
        <dbReference type="Proteomes" id="UP000779507"/>
    </source>
</evidence>
<gene>
    <name evidence="2" type="ORF">HNP98_002306</name>
</gene>
<reference evidence="2 3" key="1">
    <citation type="submission" date="2020-05" db="EMBL/GenBank/DDBJ databases">
        <title>Genomic Encyclopedia of Type Strains, Phase IV (KMG-V): Genome sequencing to study the core and pangenomes of soil and plant-associated prokaryotes.</title>
        <authorList>
            <person name="Whitman W."/>
        </authorList>
    </citation>
    <scope>NUCLEOTIDE SEQUENCE [LARGE SCALE GENOMIC DNA]</scope>
    <source>
        <strain evidence="2 3">9A</strain>
    </source>
</reference>
<feature type="transmembrane region" description="Helical" evidence="1">
    <location>
        <begin position="122"/>
        <end position="144"/>
    </location>
</feature>
<comment type="caution">
    <text evidence="2">The sequence shown here is derived from an EMBL/GenBank/DDBJ whole genome shotgun (WGS) entry which is preliminary data.</text>
</comment>
<evidence type="ECO:0000256" key="1">
    <source>
        <dbReference type="SAM" id="Phobius"/>
    </source>
</evidence>
<keyword evidence="1" id="KW-1133">Transmembrane helix</keyword>
<protein>
    <submittedName>
        <fullName evidence="2">Uncharacterized protein</fullName>
    </submittedName>
</protein>
<accession>A0ABX2FRA7</accession>